<evidence type="ECO:0000256" key="6">
    <source>
        <dbReference type="ARBA" id="ARBA00048552"/>
    </source>
</evidence>
<dbReference type="Gene3D" id="2.40.40.20">
    <property type="match status" value="1"/>
</dbReference>
<dbReference type="Pfam" id="PF04998">
    <property type="entry name" value="RNA_pol_Rpb1_5"/>
    <property type="match status" value="1"/>
</dbReference>
<feature type="compositionally biased region" description="Polar residues" evidence="8">
    <location>
        <begin position="1770"/>
        <end position="1792"/>
    </location>
</feature>
<dbReference type="InterPro" id="IPR045867">
    <property type="entry name" value="DNA-dir_RpoC_beta_prime"/>
</dbReference>
<evidence type="ECO:0000256" key="3">
    <source>
        <dbReference type="ARBA" id="ARBA00022695"/>
    </source>
</evidence>
<feature type="compositionally biased region" description="Polar residues" evidence="8">
    <location>
        <begin position="1711"/>
        <end position="1746"/>
    </location>
</feature>
<keyword evidence="2 7" id="KW-0808">Transferase</keyword>
<feature type="compositionally biased region" description="Polar residues" evidence="8">
    <location>
        <begin position="1596"/>
        <end position="1646"/>
    </location>
</feature>
<feature type="compositionally biased region" description="Polar residues" evidence="8">
    <location>
        <begin position="1834"/>
        <end position="1877"/>
    </location>
</feature>
<feature type="compositionally biased region" description="Basic and acidic residues" evidence="8">
    <location>
        <begin position="1426"/>
        <end position="1439"/>
    </location>
</feature>
<comment type="similarity">
    <text evidence="7">Belongs to the RNA polymerase beta' chain family.</text>
</comment>
<dbReference type="SUPFAM" id="SSF64484">
    <property type="entry name" value="beta and beta-prime subunits of DNA dependent RNA-polymerase"/>
    <property type="match status" value="1"/>
</dbReference>
<evidence type="ECO:0000256" key="4">
    <source>
        <dbReference type="ARBA" id="ARBA00022833"/>
    </source>
</evidence>
<dbReference type="InterPro" id="IPR007081">
    <property type="entry name" value="RNA_pol_Rpb1_5"/>
</dbReference>
<evidence type="ECO:0000259" key="9">
    <source>
        <dbReference type="SMART" id="SM00663"/>
    </source>
</evidence>
<protein>
    <recommendedName>
        <fullName evidence="7">DNA-directed RNA polymerase subunit</fullName>
        <ecNumber evidence="7">2.7.7.6</ecNumber>
    </recommendedName>
</protein>
<dbReference type="PANTHER" id="PTHR19376">
    <property type="entry name" value="DNA-DIRECTED RNA POLYMERASE"/>
    <property type="match status" value="1"/>
</dbReference>
<feature type="compositionally biased region" description="Low complexity" evidence="8">
    <location>
        <begin position="1797"/>
        <end position="1810"/>
    </location>
</feature>
<dbReference type="GO" id="GO:0006351">
    <property type="term" value="P:DNA-templated transcription"/>
    <property type="evidence" value="ECO:0007669"/>
    <property type="project" value="InterPro"/>
</dbReference>
<feature type="compositionally biased region" description="Basic and acidic residues" evidence="8">
    <location>
        <begin position="1818"/>
        <end position="1833"/>
    </location>
</feature>
<keyword evidence="4" id="KW-0862">Zinc</keyword>
<keyword evidence="5 7" id="KW-0804">Transcription</keyword>
<feature type="compositionally biased region" description="Polar residues" evidence="8">
    <location>
        <begin position="1501"/>
        <end position="1513"/>
    </location>
</feature>
<evidence type="ECO:0000256" key="7">
    <source>
        <dbReference type="RuleBase" id="RU004279"/>
    </source>
</evidence>
<proteinExistence type="inferred from homology"/>
<organism evidence="10">
    <name type="scientific">Salvia splendens</name>
    <name type="common">Scarlet sage</name>
    <dbReference type="NCBI Taxonomy" id="180675"/>
    <lineage>
        <taxon>Eukaryota</taxon>
        <taxon>Viridiplantae</taxon>
        <taxon>Streptophyta</taxon>
        <taxon>Embryophyta</taxon>
        <taxon>Tracheophyta</taxon>
        <taxon>Spermatophyta</taxon>
        <taxon>Magnoliopsida</taxon>
        <taxon>eudicotyledons</taxon>
        <taxon>Gunneridae</taxon>
        <taxon>Pentapetalae</taxon>
        <taxon>asterids</taxon>
        <taxon>lamiids</taxon>
        <taxon>Lamiales</taxon>
        <taxon>Lamiaceae</taxon>
        <taxon>Nepetoideae</taxon>
        <taxon>Mentheae</taxon>
        <taxon>Salviinae</taxon>
        <taxon>Salvia</taxon>
        <taxon>Salvia subgen. Calosphace</taxon>
        <taxon>core Calosphace</taxon>
    </lineage>
</organism>
<dbReference type="SMART" id="SM00663">
    <property type="entry name" value="RPOLA_N"/>
    <property type="match status" value="1"/>
</dbReference>
<comment type="function">
    <text evidence="7">DNA-dependent RNA polymerase catalyzes the transcription of DNA into RNA using the four ribonucleoside triphosphates as substrates.</text>
</comment>
<feature type="compositionally biased region" description="Low complexity" evidence="8">
    <location>
        <begin position="1697"/>
        <end position="1710"/>
    </location>
</feature>
<dbReference type="Pfam" id="PF00623">
    <property type="entry name" value="RNA_pol_Rpb1_2"/>
    <property type="match status" value="1"/>
</dbReference>
<dbReference type="InterPro" id="IPR007080">
    <property type="entry name" value="RNA_pol_Rpb1_1"/>
</dbReference>
<feature type="compositionally biased region" description="Basic and acidic residues" evidence="8">
    <location>
        <begin position="1753"/>
        <end position="1769"/>
    </location>
</feature>
<dbReference type="InterPro" id="IPR000722">
    <property type="entry name" value="RNA_pol_asu"/>
</dbReference>
<dbReference type="PROSITE" id="PS51257">
    <property type="entry name" value="PROKAR_LIPOPROTEIN"/>
    <property type="match status" value="1"/>
</dbReference>
<feature type="compositionally biased region" description="Acidic residues" evidence="8">
    <location>
        <begin position="1397"/>
        <end position="1408"/>
    </location>
</feature>
<evidence type="ECO:0000256" key="8">
    <source>
        <dbReference type="SAM" id="MobiDB-lite"/>
    </source>
</evidence>
<evidence type="ECO:0000256" key="5">
    <source>
        <dbReference type="ARBA" id="ARBA00023163"/>
    </source>
</evidence>
<comment type="caution">
    <text evidence="10">The sequence shown here is derived from an EMBL/GenBank/DDBJ whole genome shotgun (WGS) entry which is preliminary data.</text>
</comment>
<dbReference type="GO" id="GO:0003677">
    <property type="term" value="F:DNA binding"/>
    <property type="evidence" value="ECO:0007669"/>
    <property type="project" value="InterPro"/>
</dbReference>
<feature type="compositionally biased region" description="Basic and acidic residues" evidence="8">
    <location>
        <begin position="1538"/>
        <end position="1547"/>
    </location>
</feature>
<dbReference type="GO" id="GO:0003899">
    <property type="term" value="F:DNA-directed RNA polymerase activity"/>
    <property type="evidence" value="ECO:0007669"/>
    <property type="project" value="UniProtKB-EC"/>
</dbReference>
<keyword evidence="1 7" id="KW-0240">DNA-directed RNA polymerase</keyword>
<name>A0A8X8Y154_SALSN</name>
<dbReference type="GO" id="GO:0000428">
    <property type="term" value="C:DNA-directed RNA polymerase complex"/>
    <property type="evidence" value="ECO:0007669"/>
    <property type="project" value="UniProtKB-KW"/>
</dbReference>
<dbReference type="Gene3D" id="4.10.860.120">
    <property type="entry name" value="RNA polymerase II, clamp domain"/>
    <property type="match status" value="1"/>
</dbReference>
<dbReference type="Pfam" id="PF04983">
    <property type="entry name" value="RNA_pol_Rpb1_3"/>
    <property type="match status" value="1"/>
</dbReference>
<dbReference type="Gene3D" id="1.10.274.100">
    <property type="entry name" value="RNA polymerase Rpb1, domain 3"/>
    <property type="match status" value="1"/>
</dbReference>
<feature type="domain" description="RNA polymerase N-terminal" evidence="9">
    <location>
        <begin position="307"/>
        <end position="606"/>
    </location>
</feature>
<reference evidence="10" key="1">
    <citation type="submission" date="2018-01" db="EMBL/GenBank/DDBJ databases">
        <authorList>
            <person name="Mao J.F."/>
        </authorList>
    </citation>
    <scope>NUCLEOTIDE SEQUENCE</scope>
    <source>
        <strain evidence="10">Huo1</strain>
        <tissue evidence="10">Leaf</tissue>
    </source>
</reference>
<sequence>MQNRVSPLLTKTPLAFLSLYSCCRPIPGEVLLIFHHLDCFQGVDSEFEAAFGKGHFPSPLALLPHFYGLRIREISGVLRSARALAYPSPAMVELEPLLERMEGPLPPPIAFEARIKGITFALATRQEICKASISDLPINHASQLSNPYLGLPLESGKCDSCGTAEAGQCEGHFGYIELPTPIYHPDHVAELKRMLSLLCLKCLKFKNRKVNSVGGVIERMLSSCCEEASQITINEAKTSDGAYYLELKFPSKSRPQHGCWNFLEKYGFRYGDMHSRPLLASEVAAILRKIPQDTRKKLSARGYHPQDGYILQHLPVPPNCLSVPDVSDGISTMSTDYSITLLKKVLRQVEIIKNSRSGVPNFESQEIEANDLQAAVAQYFQFRGTGKASRDVDGRFGINKEENVSFTKAWLEKMKTLFIRKGSGFSSRSVITGDPFKGVSEIGLPFEIAQKITFEERVNQHNMVFLQKLVDEKLCLTYRDGQSTYSLREGSKGHTFLRPGQVVHRRIMDGDIVFINRPPTTHKHSLQALSVYIHDDHTVKINPLICGPLSADFDGDCIHLFYPQSLEAKAEVVELFSVEKQLLSSHTGNFNLQLATDSLLSLKLMFKKYFLVRTKAQQLAMFVPEALSGPAVMKSRNGDLWTASQILQTTFPSSFDCSGEKHKICKSEVMYLDYNRDVMASIINDIVTSLYFLKGPKEVLRFFNSIQPLSMESLHTEGFSVSLKDFFLTRDVLEDIQKEIQKIFPLLCDLRASYSESVALQVDSYLRNVKIPVTNFIRESSAVGYLIDSKSESALNKVVQQIGFLGIQISAKGKFYTETLVKDMSSLFQKKYPSYEDSPCEEFGLVGRPLFRGLDPYQAMVHSISSREVIVRSSRGLTEPGTLFKNLMAILRDVVICYDGSVRNTCSNSIVQFEYGVNSANIASEFCAGDPVGVLAATAMSNPAYKAVLDSSPSSNSSWDMMKEILLCGVGFKNDIADRRVILYLNNCDCGRKHCQENAALIVKNHLKKVSLKDTAMEYRSQLVPESSDVNTGLLVGHIHLNKTQLIQSNISLNDILEKCLDSISVNRKRKKIGSLFKKIELSSCECCSVRQSSKSKWTDVPCIQFLWQGASDDLLERASDFLADTVCPVLLQTVIKGDPRVSAANLIWISPDTATWIRSPCKSPKGELAVDVTLEKESVKKSGDAWRIVMDSCLPVFHLIDSQRSIPYAIKQVEDLLGISCAFEQAVQRLSTSVTMVTKGVLKDHLVLLGNSMTCAGTMIGFNAGGIKSLSKSLGVQVPFMNATLFTPRKCFERAAEKCNTDSLSSIVGSCAWGKHVSVGTGSPFEIVWGTKHDALMEDEEIDVYNFLRMVNSSKLEDTGTSCLGAEIEDLDQDEYMDFDLSPVRESGAAKPTFEDGIDLSKEDDDGGWSWGKADSGENGWARSNKAEESTWDKKADSEENGWARSNKAEENTWAKIVDSSENDWTKSSEQSTGNMTAEQSSWSKIVRSEENDWVKKPVESSSGRKVNSEGNDWSKIGKQGSWDTPTTDTQSTWSKDIAKIDDGKSQGDGVWSAPSGAQREAACSEPSDAAGWDQLRSGTELDSKDNPWGKSKVANESTPSKAFGTWGSSSTNDWGKSNSQSPAGENKESQSNNWGSSQKQSDVSTPAHGWGSKDEAWGTKAADESTHSKASSAWGSSNDWGKFDSQSNAGENKESQSNNWSSRQSNDSTPAQGWGKSNSQSPAGENKESQSNNWGSSQKQSDVSTPAHGWGSKDEAWGTKAADESTHSKASSAWGSSNDWGKFDSQSNAGDNKESQSNNWSSRQSNDSTPAQGWGSKDEAWGTKAADESTHSKASSTWGSSNDWGKFDSQSNAGENKESQANNWSSRQSNDSTPAQGRGSPNVDTSGDKDARPQWGGRGRGRGRGWGRGRSREGSQGRGPSNDGDWRNRRPRPSDDPNAPALFTATRQRLDLFTADEQDVLVEIESIMKSIRRIMHQTGYNDGDRLSAEDQTYIVDNVLNYHPDKAAKTGAGLDYIMVRKHSEFQDSRCFYAVSVDKVESDFSYRKCLDNFVNKKYPDKAEAFMPKYFRKPQPRAGWNRDRVSGPPRSEAGTPRGWNSDSNEAGTPSTWAQTTGPQSEAGTPRGWNSDSTPATEEAGTQWAQTPCPDSEAGTPHGWNSVSAPATEEAVTPWVQTPGPDDAATG</sequence>
<gene>
    <name evidence="10" type="ORF">SASPL_118362</name>
</gene>
<feature type="compositionally biased region" description="Polar residues" evidence="8">
    <location>
        <begin position="1670"/>
        <end position="1692"/>
    </location>
</feature>
<dbReference type="PANTHER" id="PTHR19376:SF51">
    <property type="entry name" value="DNA-DIRECTED RNA POLYMERASE V SUBUNIT 1"/>
    <property type="match status" value="1"/>
</dbReference>
<evidence type="ECO:0000256" key="2">
    <source>
        <dbReference type="ARBA" id="ARBA00022679"/>
    </source>
</evidence>
<feature type="compositionally biased region" description="Polar residues" evidence="8">
    <location>
        <begin position="1467"/>
        <end position="1485"/>
    </location>
</feature>
<reference evidence="10" key="2">
    <citation type="submission" date="2020-08" db="EMBL/GenBank/DDBJ databases">
        <title>Plant Genome Project.</title>
        <authorList>
            <person name="Zhang R.-G."/>
        </authorList>
    </citation>
    <scope>NUCLEOTIDE SEQUENCE</scope>
    <source>
        <strain evidence="10">Huo1</strain>
        <tissue evidence="10">Leaf</tissue>
    </source>
</reference>
<feature type="compositionally biased region" description="Basic and acidic residues" evidence="8">
    <location>
        <begin position="1653"/>
        <end position="1669"/>
    </location>
</feature>
<dbReference type="InterPro" id="IPR006592">
    <property type="entry name" value="RNA_pol_N"/>
</dbReference>
<dbReference type="EMBL" id="PNBA02000006">
    <property type="protein sequence ID" value="KAG6421805.1"/>
    <property type="molecule type" value="Genomic_DNA"/>
</dbReference>
<evidence type="ECO:0000256" key="1">
    <source>
        <dbReference type="ARBA" id="ARBA00022478"/>
    </source>
</evidence>
<dbReference type="InterPro" id="IPR044893">
    <property type="entry name" value="RNA_pol_Rpb1_clamp_domain"/>
</dbReference>
<dbReference type="EC" id="2.7.7.6" evidence="7"/>
<keyword evidence="11" id="KW-1185">Reference proteome</keyword>
<evidence type="ECO:0000313" key="10">
    <source>
        <dbReference type="EMBL" id="KAG6421805.1"/>
    </source>
</evidence>
<feature type="compositionally biased region" description="Basic and acidic residues" evidence="8">
    <location>
        <begin position="1488"/>
        <end position="1500"/>
    </location>
</feature>
<dbReference type="Pfam" id="PF11523">
    <property type="entry name" value="DUF3223"/>
    <property type="match status" value="1"/>
</dbReference>
<feature type="region of interest" description="Disordered" evidence="8">
    <location>
        <begin position="2072"/>
        <end position="2185"/>
    </location>
</feature>
<dbReference type="InterPro" id="IPR042102">
    <property type="entry name" value="RNA_pol_Rpb1_3_sf"/>
</dbReference>
<feature type="compositionally biased region" description="Polar residues" evidence="8">
    <location>
        <begin position="1523"/>
        <end position="1536"/>
    </location>
</feature>
<feature type="compositionally biased region" description="Polar residues" evidence="8">
    <location>
        <begin position="2097"/>
        <end position="2134"/>
    </location>
</feature>
<evidence type="ECO:0000313" key="11">
    <source>
        <dbReference type="Proteomes" id="UP000298416"/>
    </source>
</evidence>
<accession>A0A8X8Y154</accession>
<feature type="compositionally biased region" description="Basic residues" evidence="8">
    <location>
        <begin position="1901"/>
        <end position="1911"/>
    </location>
</feature>
<keyword evidence="3 7" id="KW-0548">Nucleotidyltransferase</keyword>
<feature type="compositionally biased region" description="Basic and acidic residues" evidence="8">
    <location>
        <begin position="1926"/>
        <end position="1937"/>
    </location>
</feature>
<dbReference type="Pfam" id="PF04997">
    <property type="entry name" value="RNA_pol_Rpb1_1"/>
    <property type="match status" value="1"/>
</dbReference>
<dbReference type="InterPro" id="IPR007066">
    <property type="entry name" value="RNA_pol_Rpb1_3"/>
</dbReference>
<dbReference type="Gene3D" id="3.30.1490.180">
    <property type="entry name" value="RNA polymerase ii"/>
    <property type="match status" value="1"/>
</dbReference>
<dbReference type="Proteomes" id="UP000298416">
    <property type="component" value="Unassembled WGS sequence"/>
</dbReference>
<dbReference type="Gene3D" id="3.10.450.40">
    <property type="match status" value="1"/>
</dbReference>
<feature type="region of interest" description="Disordered" evidence="8">
    <location>
        <begin position="1388"/>
        <end position="1943"/>
    </location>
</feature>
<comment type="catalytic activity">
    <reaction evidence="6 7">
        <text>RNA(n) + a ribonucleoside 5'-triphosphate = RNA(n+1) + diphosphate</text>
        <dbReference type="Rhea" id="RHEA:21248"/>
        <dbReference type="Rhea" id="RHEA-COMP:14527"/>
        <dbReference type="Rhea" id="RHEA-COMP:17342"/>
        <dbReference type="ChEBI" id="CHEBI:33019"/>
        <dbReference type="ChEBI" id="CHEBI:61557"/>
        <dbReference type="ChEBI" id="CHEBI:140395"/>
        <dbReference type="EC" id="2.7.7.6"/>
    </reaction>
</comment>